<dbReference type="EMBL" id="WVUK01000062">
    <property type="protein sequence ID" value="KAF7490581.1"/>
    <property type="molecule type" value="Genomic_DNA"/>
</dbReference>
<dbReference type="GO" id="GO:0005313">
    <property type="term" value="F:L-glutamate transmembrane transporter activity"/>
    <property type="evidence" value="ECO:0007669"/>
    <property type="project" value="TreeGrafter"/>
</dbReference>
<proteinExistence type="inferred from homology"/>
<keyword evidence="7" id="KW-0769">Symport</keyword>
<comment type="subcellular location">
    <subcellularLocation>
        <location evidence="1 7">Membrane</location>
        <topology evidence="1 7">Multi-pass membrane protein</topology>
    </subcellularLocation>
</comment>
<feature type="transmembrane region" description="Helical" evidence="7">
    <location>
        <begin position="274"/>
        <end position="293"/>
    </location>
</feature>
<sequence>MSHSKMAILSPKCKRIIVSNRFALYTGFSVMAGVVCGLCIKTILWSDGKVKIDHQTLRYIALPGVIYMRSFMLIIAPLLVTSLSLSFLPSKIENQFDKLRRFNGHQRTNQYENRATDINHNRFGDSSNETIAHKLIWVTFITFGLLSLLAAIFGACMMLTFGPLVYNENDPKEILSSFNDTGQRYRSDSFLSSKSFESNQISSELIYRRNLLIHRYYQHDTVYNILLNIFPDNVLTPFFLHSYRKTKILWPSDLNELMKEEYEIKTRSEHLFSYKINMLSLCILSIFFGVILHRLGAEKTQTIRTLLYETDNIIHYTMHTLMKLLPIGMFFWMLAESIKVNSMLEMAVKLAYFYSFVIGSFMFWLLIFYPTLYLIITHENPFRLYKSILSAIFIAFGSCSSAITLPETMRCMREKCHLSNRVCQTVLPLGMTLHMNGPAMFFPMTAIFVAYINQCPVEFYSVIVLCLFAVILSMGVPPVIGTGTTMLNHIAVASVLGVDNPHEILAYVLAFEWMMERIRTMCNIIGDCFAAKCIERILDIRDDDLDQDHWVETESEEKL</sequence>
<dbReference type="InterPro" id="IPR001991">
    <property type="entry name" value="Na-dicarboxylate_symporter"/>
</dbReference>
<feature type="transmembrane region" description="Helical" evidence="7">
    <location>
        <begin position="388"/>
        <end position="405"/>
    </location>
</feature>
<evidence type="ECO:0000313" key="8">
    <source>
        <dbReference type="EMBL" id="KAF7490581.1"/>
    </source>
</evidence>
<dbReference type="EnsemblMetazoa" id="SSS_3931s_mrna">
    <property type="protein sequence ID" value="KAF7490581.1"/>
    <property type="gene ID" value="SSS_3931"/>
</dbReference>
<dbReference type="AlphaFoldDB" id="A0A834R884"/>
<evidence type="ECO:0000256" key="7">
    <source>
        <dbReference type="RuleBase" id="RU361216"/>
    </source>
</evidence>
<keyword evidence="5 7" id="KW-1133">Transmembrane helix</keyword>
<dbReference type="PANTHER" id="PTHR11958">
    <property type="entry name" value="SODIUM/DICARBOXYLATE SYMPORTER-RELATED"/>
    <property type="match status" value="1"/>
</dbReference>
<evidence type="ECO:0000256" key="6">
    <source>
        <dbReference type="ARBA" id="ARBA00023136"/>
    </source>
</evidence>
<feature type="transmembrane region" description="Helical" evidence="7">
    <location>
        <begin position="459"/>
        <end position="480"/>
    </location>
</feature>
<evidence type="ECO:0000313" key="10">
    <source>
        <dbReference type="Proteomes" id="UP000070412"/>
    </source>
</evidence>
<dbReference type="Proteomes" id="UP000070412">
    <property type="component" value="Unassembled WGS sequence"/>
</dbReference>
<keyword evidence="3 7" id="KW-0813">Transport</keyword>
<organism evidence="8">
    <name type="scientific">Sarcoptes scabiei</name>
    <name type="common">Itch mite</name>
    <name type="synonym">Acarus scabiei</name>
    <dbReference type="NCBI Taxonomy" id="52283"/>
    <lineage>
        <taxon>Eukaryota</taxon>
        <taxon>Metazoa</taxon>
        <taxon>Ecdysozoa</taxon>
        <taxon>Arthropoda</taxon>
        <taxon>Chelicerata</taxon>
        <taxon>Arachnida</taxon>
        <taxon>Acari</taxon>
        <taxon>Acariformes</taxon>
        <taxon>Sarcoptiformes</taxon>
        <taxon>Astigmata</taxon>
        <taxon>Psoroptidia</taxon>
        <taxon>Sarcoptoidea</taxon>
        <taxon>Sarcoptidae</taxon>
        <taxon>Sarcoptinae</taxon>
        <taxon>Sarcoptes</taxon>
    </lineage>
</organism>
<evidence type="ECO:0000256" key="5">
    <source>
        <dbReference type="ARBA" id="ARBA00022989"/>
    </source>
</evidence>
<dbReference type="OrthoDB" id="5877963at2759"/>
<evidence type="ECO:0000256" key="2">
    <source>
        <dbReference type="ARBA" id="ARBA00006148"/>
    </source>
</evidence>
<evidence type="ECO:0000256" key="4">
    <source>
        <dbReference type="ARBA" id="ARBA00022692"/>
    </source>
</evidence>
<accession>A0A834R884</accession>
<evidence type="ECO:0000256" key="1">
    <source>
        <dbReference type="ARBA" id="ARBA00004141"/>
    </source>
</evidence>
<dbReference type="GO" id="GO:0005886">
    <property type="term" value="C:plasma membrane"/>
    <property type="evidence" value="ECO:0007669"/>
    <property type="project" value="TreeGrafter"/>
</dbReference>
<dbReference type="InterPro" id="IPR050746">
    <property type="entry name" value="DAACS"/>
</dbReference>
<keyword evidence="6 7" id="KW-0472">Membrane</keyword>
<feature type="transmembrane region" description="Helical" evidence="7">
    <location>
        <begin position="135"/>
        <end position="161"/>
    </location>
</feature>
<dbReference type="GO" id="GO:0015501">
    <property type="term" value="F:glutamate:sodium symporter activity"/>
    <property type="evidence" value="ECO:0007669"/>
    <property type="project" value="TreeGrafter"/>
</dbReference>
<feature type="transmembrane region" description="Helical" evidence="7">
    <location>
        <begin position="66"/>
        <end position="88"/>
    </location>
</feature>
<dbReference type="Pfam" id="PF00375">
    <property type="entry name" value="SDF"/>
    <property type="match status" value="1"/>
</dbReference>
<dbReference type="SUPFAM" id="SSF118215">
    <property type="entry name" value="Proton glutamate symport protein"/>
    <property type="match status" value="1"/>
</dbReference>
<reference evidence="10" key="1">
    <citation type="journal article" date="2020" name="PLoS Negl. Trop. Dis.">
        <title>High-quality nuclear genome for Sarcoptes scabiei-A critical resource for a neglected parasite.</title>
        <authorList>
            <person name="Korhonen P.K."/>
            <person name="Gasser R.B."/>
            <person name="Ma G."/>
            <person name="Wang T."/>
            <person name="Stroehlein A.J."/>
            <person name="Young N.D."/>
            <person name="Ang C.S."/>
            <person name="Fernando D.D."/>
            <person name="Lu H.C."/>
            <person name="Taylor S."/>
            <person name="Reynolds S.L."/>
            <person name="Mofiz E."/>
            <person name="Najaraj S.H."/>
            <person name="Gowda H."/>
            <person name="Madugundu A."/>
            <person name="Renuse S."/>
            <person name="Holt D."/>
            <person name="Pandey A."/>
            <person name="Papenfuss A.T."/>
            <person name="Fischer K."/>
        </authorList>
    </citation>
    <scope>NUCLEOTIDE SEQUENCE [LARGE SCALE GENOMIC DNA]</scope>
</reference>
<feature type="transmembrane region" description="Helical" evidence="7">
    <location>
        <begin position="22"/>
        <end position="46"/>
    </location>
</feature>
<protein>
    <recommendedName>
        <fullName evidence="7">Amino acid transporter</fullName>
    </recommendedName>
</protein>
<dbReference type="PANTHER" id="PTHR11958:SF63">
    <property type="entry name" value="AMINO ACID TRANSPORTER"/>
    <property type="match status" value="1"/>
</dbReference>
<reference evidence="9" key="3">
    <citation type="submission" date="2022-06" db="UniProtKB">
        <authorList>
            <consortium name="EnsemblMetazoa"/>
        </authorList>
    </citation>
    <scope>IDENTIFICATION</scope>
</reference>
<dbReference type="PRINTS" id="PR00173">
    <property type="entry name" value="EDTRNSPORT"/>
</dbReference>
<evidence type="ECO:0000256" key="3">
    <source>
        <dbReference type="ARBA" id="ARBA00022448"/>
    </source>
</evidence>
<feature type="transmembrane region" description="Helical" evidence="7">
    <location>
        <begin position="352"/>
        <end position="376"/>
    </location>
</feature>
<keyword evidence="10" id="KW-1185">Reference proteome</keyword>
<evidence type="ECO:0000313" key="9">
    <source>
        <dbReference type="EnsemblMetazoa" id="KAF7490581.1"/>
    </source>
</evidence>
<dbReference type="InterPro" id="IPR036458">
    <property type="entry name" value="Na:dicarbo_symporter_sf"/>
</dbReference>
<dbReference type="Gene3D" id="1.10.3860.10">
    <property type="entry name" value="Sodium:dicarboxylate symporter"/>
    <property type="match status" value="1"/>
</dbReference>
<feature type="transmembrane region" description="Helical" evidence="7">
    <location>
        <begin position="426"/>
        <end position="453"/>
    </location>
</feature>
<name>A0A834R884_SARSC</name>
<comment type="similarity">
    <text evidence="2 7">Belongs to the dicarboxylate/amino acid:cation symporter (DAACS) (TC 2.A.23) family.</text>
</comment>
<keyword evidence="4 7" id="KW-0812">Transmembrane</keyword>
<dbReference type="GO" id="GO:0015175">
    <property type="term" value="F:neutral L-amino acid transmembrane transporter activity"/>
    <property type="evidence" value="ECO:0007669"/>
    <property type="project" value="TreeGrafter"/>
</dbReference>
<gene>
    <name evidence="8" type="ORF">SSS_3931</name>
</gene>
<reference evidence="8" key="2">
    <citation type="submission" date="2020-01" db="EMBL/GenBank/DDBJ databases">
        <authorList>
            <person name="Korhonen P.K.K."/>
            <person name="Guangxu M.G."/>
            <person name="Wang T.W."/>
            <person name="Stroehlein A.J.S."/>
            <person name="Young N.D."/>
            <person name="Ang C.-S.A."/>
            <person name="Fernando D.W.F."/>
            <person name="Lu H.L."/>
            <person name="Taylor S.T."/>
            <person name="Ehtesham M.E.M."/>
            <person name="Najaraj S.H.N."/>
            <person name="Harsha G.H.G."/>
            <person name="Madugundu A.M."/>
            <person name="Renuse S.R."/>
            <person name="Holt D.H."/>
            <person name="Pandey A.P."/>
            <person name="Papenfuss A.P."/>
            <person name="Gasser R.B.G."/>
            <person name="Fischer K.F."/>
        </authorList>
    </citation>
    <scope>NUCLEOTIDE SEQUENCE</scope>
    <source>
        <strain evidence="8">SSS_KF_BRIS2020</strain>
    </source>
</reference>
<feature type="transmembrane region" description="Helical" evidence="7">
    <location>
        <begin position="313"/>
        <end position="332"/>
    </location>
</feature>